<organism evidence="1 2">
    <name type="scientific">Plasmopara halstedii</name>
    <name type="common">Downy mildew of sunflower</name>
    <dbReference type="NCBI Taxonomy" id="4781"/>
    <lineage>
        <taxon>Eukaryota</taxon>
        <taxon>Sar</taxon>
        <taxon>Stramenopiles</taxon>
        <taxon>Oomycota</taxon>
        <taxon>Peronosporomycetes</taxon>
        <taxon>Peronosporales</taxon>
        <taxon>Peronosporaceae</taxon>
        <taxon>Plasmopara</taxon>
    </lineage>
</organism>
<dbReference type="EMBL" id="CCYD01002664">
    <property type="protein sequence ID" value="CEG47638.1"/>
    <property type="molecule type" value="Genomic_DNA"/>
</dbReference>
<protein>
    <submittedName>
        <fullName evidence="1">Phox homologous domain</fullName>
    </submittedName>
</protein>
<dbReference type="InterPro" id="IPR036871">
    <property type="entry name" value="PX_dom_sf"/>
</dbReference>
<dbReference type="SUPFAM" id="SSF64268">
    <property type="entry name" value="PX domain"/>
    <property type="match status" value="1"/>
</dbReference>
<dbReference type="Proteomes" id="UP000054928">
    <property type="component" value="Unassembled WGS sequence"/>
</dbReference>
<dbReference type="GO" id="GO:0035091">
    <property type="term" value="F:phosphatidylinositol binding"/>
    <property type="evidence" value="ECO:0007669"/>
    <property type="project" value="InterPro"/>
</dbReference>
<proteinExistence type="predicted"/>
<dbReference type="GeneID" id="36399842"/>
<dbReference type="Gene3D" id="3.30.1520.10">
    <property type="entry name" value="Phox-like domain"/>
    <property type="match status" value="1"/>
</dbReference>
<evidence type="ECO:0000313" key="2">
    <source>
        <dbReference type="Proteomes" id="UP000054928"/>
    </source>
</evidence>
<keyword evidence="2" id="KW-1185">Reference proteome</keyword>
<reference evidence="2" key="1">
    <citation type="submission" date="2014-09" db="EMBL/GenBank/DDBJ databases">
        <authorList>
            <person name="Sharma Rahul"/>
            <person name="Thines Marco"/>
        </authorList>
    </citation>
    <scope>NUCLEOTIDE SEQUENCE [LARGE SCALE GENOMIC DNA]</scope>
</reference>
<name>A0A0P1B1N5_PLAHL</name>
<evidence type="ECO:0000313" key="1">
    <source>
        <dbReference type="EMBL" id="CEG47638.1"/>
    </source>
</evidence>
<accession>A0A0P1B1N5</accession>
<dbReference type="RefSeq" id="XP_024584007.1">
    <property type="nucleotide sequence ID" value="XM_024718627.1"/>
</dbReference>
<dbReference type="OrthoDB" id="153487at2759"/>
<sequence length="189" mass="21792">MKVASTPILKSSRHHRMRAISIDLPDATAWLKNLQIRLQTAVNGHYEIHATYISPRWQDKQIVWTVSHSFDAFRRFRKQLLQRLQLGHKCTAECKWLHSVVKNHFPKTKLFTVNRPPATEERRSSLLRILKILQDSLTNRGNQGCKVLVYGVCNDFAAFICGSDYKVPDISWVAMLSSQRSNGRTHVPD</sequence>
<dbReference type="AlphaFoldDB" id="A0A0P1B1N5"/>